<protein>
    <submittedName>
        <fullName evidence="3">Uncharacterized protein</fullName>
    </submittedName>
</protein>
<accession>A0A9P8RP78</accession>
<feature type="chain" id="PRO_5040157517" evidence="2">
    <location>
        <begin position="20"/>
        <end position="289"/>
    </location>
</feature>
<dbReference type="GeneID" id="70125683"/>
<feature type="region of interest" description="Disordered" evidence="1">
    <location>
        <begin position="119"/>
        <end position="170"/>
    </location>
</feature>
<keyword evidence="2" id="KW-0732">Signal</keyword>
<dbReference type="EMBL" id="JAGPXC010000009">
    <property type="protein sequence ID" value="KAH6646825.1"/>
    <property type="molecule type" value="Genomic_DNA"/>
</dbReference>
<comment type="caution">
    <text evidence="3">The sequence shown here is derived from an EMBL/GenBank/DDBJ whole genome shotgun (WGS) entry which is preliminary data.</text>
</comment>
<keyword evidence="4" id="KW-1185">Reference proteome</keyword>
<feature type="compositionally biased region" description="Basic and acidic residues" evidence="1">
    <location>
        <begin position="259"/>
        <end position="278"/>
    </location>
</feature>
<reference evidence="3" key="1">
    <citation type="journal article" date="2021" name="Nat. Commun.">
        <title>Genetic determinants of endophytism in the Arabidopsis root mycobiome.</title>
        <authorList>
            <person name="Mesny F."/>
            <person name="Miyauchi S."/>
            <person name="Thiergart T."/>
            <person name="Pickel B."/>
            <person name="Atanasova L."/>
            <person name="Karlsson M."/>
            <person name="Huettel B."/>
            <person name="Barry K.W."/>
            <person name="Haridas S."/>
            <person name="Chen C."/>
            <person name="Bauer D."/>
            <person name="Andreopoulos W."/>
            <person name="Pangilinan J."/>
            <person name="LaButti K."/>
            <person name="Riley R."/>
            <person name="Lipzen A."/>
            <person name="Clum A."/>
            <person name="Drula E."/>
            <person name="Henrissat B."/>
            <person name="Kohler A."/>
            <person name="Grigoriev I.V."/>
            <person name="Martin F.M."/>
            <person name="Hacquard S."/>
        </authorList>
    </citation>
    <scope>NUCLEOTIDE SEQUENCE</scope>
    <source>
        <strain evidence="3">MPI-SDFR-AT-0073</strain>
    </source>
</reference>
<organism evidence="3 4">
    <name type="scientific">Truncatella angustata</name>
    <dbReference type="NCBI Taxonomy" id="152316"/>
    <lineage>
        <taxon>Eukaryota</taxon>
        <taxon>Fungi</taxon>
        <taxon>Dikarya</taxon>
        <taxon>Ascomycota</taxon>
        <taxon>Pezizomycotina</taxon>
        <taxon>Sordariomycetes</taxon>
        <taxon>Xylariomycetidae</taxon>
        <taxon>Amphisphaeriales</taxon>
        <taxon>Sporocadaceae</taxon>
        <taxon>Truncatella</taxon>
    </lineage>
</organism>
<evidence type="ECO:0000313" key="3">
    <source>
        <dbReference type="EMBL" id="KAH6646825.1"/>
    </source>
</evidence>
<feature type="signal peptide" evidence="2">
    <location>
        <begin position="1"/>
        <end position="19"/>
    </location>
</feature>
<feature type="region of interest" description="Disordered" evidence="1">
    <location>
        <begin position="237"/>
        <end position="289"/>
    </location>
</feature>
<evidence type="ECO:0000256" key="1">
    <source>
        <dbReference type="SAM" id="MobiDB-lite"/>
    </source>
</evidence>
<name>A0A9P8RP78_9PEZI</name>
<dbReference type="Proteomes" id="UP000758603">
    <property type="component" value="Unassembled WGS sequence"/>
</dbReference>
<dbReference type="RefSeq" id="XP_045953339.1">
    <property type="nucleotide sequence ID" value="XM_046096791.1"/>
</dbReference>
<evidence type="ECO:0000256" key="2">
    <source>
        <dbReference type="SAM" id="SignalP"/>
    </source>
</evidence>
<gene>
    <name evidence="3" type="ORF">BKA67DRAFT_417333</name>
</gene>
<sequence length="289" mass="32251">MSPLLGMALISLWTSGKHGTAVGGAAVKQILAGTHPSSIHDIMCNTPTHDIKLAIQALQEVWDLLEKEISSFRHNNNVFQNAYLSKDECFIISTMVPTLLSPGLGEAAFLASNNFTNRHPALKRKRPDESEDGEGSRVKRLSTKNQRGEESSHLKRKRFSESDGEEEPRVKRMAVFPDTAPPLFSPWARREDLAPPSLPIDGVARLSVGDNSIPRPEKRKLDSFRELVMQADEQLFGKRAKHKNSNDHLEPTPGPVIGDAERRIKLEQDEKGEIKPKPLWDIPRYTGGQ</sequence>
<evidence type="ECO:0000313" key="4">
    <source>
        <dbReference type="Proteomes" id="UP000758603"/>
    </source>
</evidence>
<dbReference type="AlphaFoldDB" id="A0A9P8RP78"/>
<proteinExistence type="predicted"/>